<evidence type="ECO:0000313" key="2">
    <source>
        <dbReference type="EMBL" id="MBG9377531.1"/>
    </source>
</evidence>
<dbReference type="Gene3D" id="2.40.160.20">
    <property type="match status" value="1"/>
</dbReference>
<sequence>MCKKILTTLSLILFASAYTFSQKTYDLDGLRDLTNYWEIDITGGANQFLGDLGGQKGIGRDGLKDYKTSANRILAGVSGTYNITNYSAVNLAFNYAGIYGADSIIDNTGNMERWRYYRNLSFKSNVFEATATYTFYPIMFMYRNKIELFRFNPYISTGIGLMHFNPKAKLDGKWYALQPFRLEGQGFEEYPDRQPYKRTAIFIPVNVGVKYYFNNRLALSAGLMMRKTFTDYMDDISTTYIDPALFDKYFSPEKAAIAKQLYSRSLTPWKVKPDIVKADASDKDSYVTFSLKLSIRLDKRLYIYYPKL</sequence>
<evidence type="ECO:0000256" key="1">
    <source>
        <dbReference type="SAM" id="SignalP"/>
    </source>
</evidence>
<comment type="caution">
    <text evidence="2">The sequence shown here is derived from an EMBL/GenBank/DDBJ whole genome shotgun (WGS) entry which is preliminary data.</text>
</comment>
<dbReference type="RefSeq" id="WP_196991612.1">
    <property type="nucleotide sequence ID" value="NZ_JADWYR010000002.1"/>
</dbReference>
<gene>
    <name evidence="2" type="ORF">I5907_14905</name>
</gene>
<dbReference type="InterPro" id="IPR011250">
    <property type="entry name" value="OMP/PagP_B-barrel"/>
</dbReference>
<dbReference type="SUPFAM" id="SSF56925">
    <property type="entry name" value="OMPA-like"/>
    <property type="match status" value="1"/>
</dbReference>
<evidence type="ECO:0000313" key="3">
    <source>
        <dbReference type="Proteomes" id="UP000628448"/>
    </source>
</evidence>
<dbReference type="AlphaFoldDB" id="A0A931GV83"/>
<proteinExistence type="predicted"/>
<accession>A0A931GV83</accession>
<organism evidence="2 3">
    <name type="scientific">Panacibacter microcysteis</name>
    <dbReference type="NCBI Taxonomy" id="2793269"/>
    <lineage>
        <taxon>Bacteria</taxon>
        <taxon>Pseudomonadati</taxon>
        <taxon>Bacteroidota</taxon>
        <taxon>Chitinophagia</taxon>
        <taxon>Chitinophagales</taxon>
        <taxon>Chitinophagaceae</taxon>
        <taxon>Panacibacter</taxon>
    </lineage>
</organism>
<dbReference type="EMBL" id="JADWYR010000002">
    <property type="protein sequence ID" value="MBG9377531.1"/>
    <property type="molecule type" value="Genomic_DNA"/>
</dbReference>
<evidence type="ECO:0008006" key="4">
    <source>
        <dbReference type="Google" id="ProtNLM"/>
    </source>
</evidence>
<dbReference type="Proteomes" id="UP000628448">
    <property type="component" value="Unassembled WGS sequence"/>
</dbReference>
<name>A0A931GV83_9BACT</name>
<feature type="chain" id="PRO_5037405169" description="Outer membrane protein beta-barrel domain-containing protein" evidence="1">
    <location>
        <begin position="22"/>
        <end position="308"/>
    </location>
</feature>
<keyword evidence="3" id="KW-1185">Reference proteome</keyword>
<keyword evidence="1" id="KW-0732">Signal</keyword>
<protein>
    <recommendedName>
        <fullName evidence="4">Outer membrane protein beta-barrel domain-containing protein</fullName>
    </recommendedName>
</protein>
<feature type="signal peptide" evidence="1">
    <location>
        <begin position="1"/>
        <end position="21"/>
    </location>
</feature>
<reference evidence="2" key="1">
    <citation type="submission" date="2020-11" db="EMBL/GenBank/DDBJ databases">
        <title>Bacterial whole genome sequence for Panacibacter sp. DH6.</title>
        <authorList>
            <person name="Le V."/>
            <person name="Ko S."/>
            <person name="Ahn C.-Y."/>
            <person name="Oh H.-M."/>
        </authorList>
    </citation>
    <scope>NUCLEOTIDE SEQUENCE</scope>
    <source>
        <strain evidence="2">DH6</strain>
    </source>
</reference>